<evidence type="ECO:0000313" key="2">
    <source>
        <dbReference type="Proteomes" id="UP000176814"/>
    </source>
</evidence>
<sequence>MENKKNLFLVVSSLFVVALVAGLVVYQKNGGGNILNLSPSISPTTSSLPSISSNVTPKISASPSLSPISNTVPKCQLSGEIIYDGEVFTHVQNQEFHYQEVYDPHDIINWEISPSGEDFRIGPNRVSGLTPQQGSDYLTISFNELMPKYERYSLKASIDYIISTPDGAKIMNEKCSGKTTLTIK</sequence>
<gene>
    <name evidence="1" type="ORF">A2911_01295</name>
</gene>
<dbReference type="Proteomes" id="UP000176814">
    <property type="component" value="Unassembled WGS sequence"/>
</dbReference>
<dbReference type="AlphaFoldDB" id="A0A1F6XA41"/>
<name>A0A1F6XA41_9BACT</name>
<organism evidence="1 2">
    <name type="scientific">Candidatus Nomurabacteria bacterium RIFCSPLOWO2_01_FULL_40_15</name>
    <dbReference type="NCBI Taxonomy" id="1801772"/>
    <lineage>
        <taxon>Bacteria</taxon>
        <taxon>Candidatus Nomuraibacteriota</taxon>
    </lineage>
</organism>
<protein>
    <submittedName>
        <fullName evidence="1">Uncharacterized protein</fullName>
    </submittedName>
</protein>
<proteinExistence type="predicted"/>
<reference evidence="1 2" key="1">
    <citation type="journal article" date="2016" name="Nat. Commun.">
        <title>Thousands of microbial genomes shed light on interconnected biogeochemical processes in an aquifer system.</title>
        <authorList>
            <person name="Anantharaman K."/>
            <person name="Brown C.T."/>
            <person name="Hug L.A."/>
            <person name="Sharon I."/>
            <person name="Castelle C.J."/>
            <person name="Probst A.J."/>
            <person name="Thomas B.C."/>
            <person name="Singh A."/>
            <person name="Wilkins M.J."/>
            <person name="Karaoz U."/>
            <person name="Brodie E.L."/>
            <person name="Williams K.H."/>
            <person name="Hubbard S.S."/>
            <person name="Banfield J.F."/>
        </authorList>
    </citation>
    <scope>NUCLEOTIDE SEQUENCE [LARGE SCALE GENOMIC DNA]</scope>
</reference>
<comment type="caution">
    <text evidence="1">The sequence shown here is derived from an EMBL/GenBank/DDBJ whole genome shotgun (WGS) entry which is preliminary data.</text>
</comment>
<accession>A0A1F6XA41</accession>
<dbReference type="EMBL" id="MFUW01000004">
    <property type="protein sequence ID" value="OGI90956.1"/>
    <property type="molecule type" value="Genomic_DNA"/>
</dbReference>
<evidence type="ECO:0000313" key="1">
    <source>
        <dbReference type="EMBL" id="OGI90956.1"/>
    </source>
</evidence>